<reference evidence="2 3" key="1">
    <citation type="journal article" date="2014" name="Agronomy (Basel)">
        <title>A Draft Genome Sequence for Ensete ventricosum, the Drought-Tolerant Tree Against Hunger.</title>
        <authorList>
            <person name="Harrison J."/>
            <person name="Moore K.A."/>
            <person name="Paszkiewicz K."/>
            <person name="Jones T."/>
            <person name="Grant M."/>
            <person name="Ambacheew D."/>
            <person name="Muzemil S."/>
            <person name="Studholme D.J."/>
        </authorList>
    </citation>
    <scope>NUCLEOTIDE SEQUENCE [LARGE SCALE GENOMIC DNA]</scope>
</reference>
<sequence>MINNLSRQRERGQPPAGKPPVGAATHGQATCRGSRLRPGPPTRVVARCQPVAKPWPGCGRGYMQGVAARSQPTRGNHLRLGHWGSHPRAWLPSARVAPVGMGSAHRGGTHRGVTYGNNAHSPAGGVA</sequence>
<evidence type="ECO:0000313" key="3">
    <source>
        <dbReference type="Proteomes" id="UP000287651"/>
    </source>
</evidence>
<feature type="region of interest" description="Disordered" evidence="1">
    <location>
        <begin position="1"/>
        <end position="43"/>
    </location>
</feature>
<dbReference type="AlphaFoldDB" id="A0A426X0D4"/>
<name>A0A426X0D4_ENSVE</name>
<gene>
    <name evidence="2" type="ORF">B296_00027826</name>
</gene>
<feature type="region of interest" description="Disordered" evidence="1">
    <location>
        <begin position="101"/>
        <end position="127"/>
    </location>
</feature>
<evidence type="ECO:0000313" key="2">
    <source>
        <dbReference type="EMBL" id="RRT32927.1"/>
    </source>
</evidence>
<comment type="caution">
    <text evidence="2">The sequence shown here is derived from an EMBL/GenBank/DDBJ whole genome shotgun (WGS) entry which is preliminary data.</text>
</comment>
<accession>A0A426X0D4</accession>
<evidence type="ECO:0000256" key="1">
    <source>
        <dbReference type="SAM" id="MobiDB-lite"/>
    </source>
</evidence>
<dbReference type="Proteomes" id="UP000287651">
    <property type="component" value="Unassembled WGS sequence"/>
</dbReference>
<protein>
    <submittedName>
        <fullName evidence="2">Uncharacterized protein</fullName>
    </submittedName>
</protein>
<dbReference type="EMBL" id="AMZH03030329">
    <property type="protein sequence ID" value="RRT32927.1"/>
    <property type="molecule type" value="Genomic_DNA"/>
</dbReference>
<organism evidence="2 3">
    <name type="scientific">Ensete ventricosum</name>
    <name type="common">Abyssinian banana</name>
    <name type="synonym">Musa ensete</name>
    <dbReference type="NCBI Taxonomy" id="4639"/>
    <lineage>
        <taxon>Eukaryota</taxon>
        <taxon>Viridiplantae</taxon>
        <taxon>Streptophyta</taxon>
        <taxon>Embryophyta</taxon>
        <taxon>Tracheophyta</taxon>
        <taxon>Spermatophyta</taxon>
        <taxon>Magnoliopsida</taxon>
        <taxon>Liliopsida</taxon>
        <taxon>Zingiberales</taxon>
        <taxon>Musaceae</taxon>
        <taxon>Ensete</taxon>
    </lineage>
</organism>
<proteinExistence type="predicted"/>